<dbReference type="EMBL" id="LQXD01000144">
    <property type="protein sequence ID" value="OIJ10852.1"/>
    <property type="molecule type" value="Genomic_DNA"/>
</dbReference>
<reference evidence="3 4" key="2">
    <citation type="journal article" date="2017" name="Genome Announc.">
        <title>Draft Genome Sequences of Four Alkaliphilic Bacteria Belonging to the Anaerobacillus Genus.</title>
        <authorList>
            <person name="Bassil N.M."/>
            <person name="Lloyd J.R."/>
        </authorList>
    </citation>
    <scope>NUCLEOTIDE SEQUENCE [LARGE SCALE GENOMIC DNA]</scope>
    <source>
        <strain evidence="3 4">NB2006</strain>
    </source>
</reference>
<dbReference type="KEGG" id="aia:AWH56_018410"/>
<dbReference type="Proteomes" id="UP000180175">
    <property type="component" value="Chromosome"/>
</dbReference>
<accession>A0A1S2LEA4</accession>
<feature type="transmembrane region" description="Helical" evidence="1">
    <location>
        <begin position="111"/>
        <end position="129"/>
    </location>
</feature>
<reference evidence="3 4" key="3">
    <citation type="journal article" date="2019" name="Int. J. Syst. Evol. Microbiol.">
        <title>Anaerobacillus isosaccharinicus sp. nov., an alkaliphilic bacterium which degrades isosaccharinic acid.</title>
        <authorList>
            <person name="Bassil N.M."/>
            <person name="Lloyd J.R."/>
        </authorList>
    </citation>
    <scope>NUCLEOTIDE SEQUENCE [LARGE SCALE GENOMIC DNA]</scope>
    <source>
        <strain evidence="3 4">NB2006</strain>
    </source>
</reference>
<dbReference type="AlphaFoldDB" id="A0A1S2LEA4"/>
<keyword evidence="1" id="KW-1133">Transmembrane helix</keyword>
<keyword evidence="1" id="KW-0812">Transmembrane</keyword>
<proteinExistence type="predicted"/>
<evidence type="ECO:0000313" key="2">
    <source>
        <dbReference type="EMBL" id="OIJ10852.1"/>
    </source>
</evidence>
<name>A0A1S2LEA4_9BACI</name>
<feature type="transmembrane region" description="Helical" evidence="1">
    <location>
        <begin position="79"/>
        <end position="99"/>
    </location>
</feature>
<evidence type="ECO:0000313" key="3">
    <source>
        <dbReference type="EMBL" id="QOY34682.1"/>
    </source>
</evidence>
<evidence type="ECO:0000313" key="4">
    <source>
        <dbReference type="Proteomes" id="UP000180175"/>
    </source>
</evidence>
<reference evidence="3" key="4">
    <citation type="submission" date="2020-10" db="EMBL/GenBank/DDBJ databases">
        <authorList>
            <person name="Bassil N.M."/>
            <person name="Lloyd J.R."/>
        </authorList>
    </citation>
    <scope>NUCLEOTIDE SEQUENCE</scope>
    <source>
        <strain evidence="3">NB2006</strain>
    </source>
</reference>
<feature type="transmembrane region" description="Helical" evidence="1">
    <location>
        <begin position="36"/>
        <end position="58"/>
    </location>
</feature>
<reference evidence="2 4" key="1">
    <citation type="submission" date="2016-10" db="EMBL/GenBank/DDBJ databases">
        <title>Draft genome sequences of four alkaliphilic bacteria belonging to the Anaerobacillus genus.</title>
        <authorList>
            <person name="Bassil N.M."/>
            <person name="Lloyd J.R."/>
        </authorList>
    </citation>
    <scope>NUCLEOTIDE SEQUENCE [LARGE SCALE GENOMIC DNA]</scope>
    <source>
        <strain evidence="2 4">NB2006</strain>
    </source>
</reference>
<dbReference type="RefSeq" id="WP_071318117.1">
    <property type="nucleotide sequence ID" value="NZ_CP063356.2"/>
</dbReference>
<protein>
    <submittedName>
        <fullName evidence="2">Uncharacterized protein</fullName>
    </submittedName>
</protein>
<gene>
    <name evidence="3" type="ORF">AWH56_018410</name>
    <name evidence="2" type="ORF">AWH56_16605</name>
</gene>
<dbReference type="OrthoDB" id="2973330at2"/>
<keyword evidence="1" id="KW-0472">Membrane</keyword>
<keyword evidence="4" id="KW-1185">Reference proteome</keyword>
<organism evidence="2 4">
    <name type="scientific">Anaerobacillus isosaccharinicus</name>
    <dbReference type="NCBI Taxonomy" id="1532552"/>
    <lineage>
        <taxon>Bacteria</taxon>
        <taxon>Bacillati</taxon>
        <taxon>Bacillota</taxon>
        <taxon>Bacilli</taxon>
        <taxon>Bacillales</taxon>
        <taxon>Bacillaceae</taxon>
        <taxon>Anaerobacillus</taxon>
    </lineage>
</organism>
<sequence>MNYLLKCIMWIFFLLSSAWLFETSWGWENTAFWPTTPFLHFLSIVTPISILILFGVLLGGGHLIKELKADGRWKINFKMMITLGILPLGIVLLLLTFYVKGLVDLGRFNHIYLRNFALILCGYYISHSIHKVKKKLSLLN</sequence>
<dbReference type="EMBL" id="CP063356">
    <property type="protein sequence ID" value="QOY34682.1"/>
    <property type="molecule type" value="Genomic_DNA"/>
</dbReference>
<evidence type="ECO:0000256" key="1">
    <source>
        <dbReference type="SAM" id="Phobius"/>
    </source>
</evidence>